<dbReference type="InterPro" id="IPR015422">
    <property type="entry name" value="PyrdxlP-dep_Trfase_small"/>
</dbReference>
<evidence type="ECO:0000256" key="2">
    <source>
        <dbReference type="RuleBase" id="RU004508"/>
    </source>
</evidence>
<dbReference type="GO" id="GO:0030170">
    <property type="term" value="F:pyridoxal phosphate binding"/>
    <property type="evidence" value="ECO:0007669"/>
    <property type="project" value="TreeGrafter"/>
</dbReference>
<dbReference type="InterPro" id="IPR015421">
    <property type="entry name" value="PyrdxlP-dep_Trfase_major"/>
</dbReference>
<organism evidence="3 4">
    <name type="scientific">Agrococcus jejuensis</name>
    <dbReference type="NCBI Taxonomy" id="399736"/>
    <lineage>
        <taxon>Bacteria</taxon>
        <taxon>Bacillati</taxon>
        <taxon>Actinomycetota</taxon>
        <taxon>Actinomycetes</taxon>
        <taxon>Micrococcales</taxon>
        <taxon>Microbacteriaceae</taxon>
        <taxon>Agrococcus</taxon>
    </lineage>
</organism>
<evidence type="ECO:0000313" key="3">
    <source>
        <dbReference type="EMBL" id="SDH29572.1"/>
    </source>
</evidence>
<dbReference type="AlphaFoldDB" id="A0A1G8B8I7"/>
<dbReference type="GO" id="GO:0000271">
    <property type="term" value="P:polysaccharide biosynthetic process"/>
    <property type="evidence" value="ECO:0007669"/>
    <property type="project" value="TreeGrafter"/>
</dbReference>
<keyword evidence="4" id="KW-1185">Reference proteome</keyword>
<dbReference type="OrthoDB" id="9804264at2"/>
<comment type="cofactor">
    <cofactor evidence="1">
        <name>pyridoxal 5'-phosphate</name>
        <dbReference type="ChEBI" id="CHEBI:597326"/>
    </cofactor>
</comment>
<dbReference type="Pfam" id="PF01041">
    <property type="entry name" value="DegT_DnrJ_EryC1"/>
    <property type="match status" value="1"/>
</dbReference>
<dbReference type="InterPro" id="IPR015424">
    <property type="entry name" value="PyrdxlP-dep_Trfase"/>
</dbReference>
<dbReference type="InterPro" id="IPR000653">
    <property type="entry name" value="DegT/StrS_aminotransferase"/>
</dbReference>
<name>A0A1G8B8I7_9MICO</name>
<keyword evidence="2" id="KW-0663">Pyridoxal phosphate</keyword>
<dbReference type="EMBL" id="LT629695">
    <property type="protein sequence ID" value="SDH29572.1"/>
    <property type="molecule type" value="Genomic_DNA"/>
</dbReference>
<dbReference type="RefSeq" id="WP_092502550.1">
    <property type="nucleotide sequence ID" value="NZ_LT629695.1"/>
</dbReference>
<gene>
    <name evidence="3" type="ORF">SAMN04489720_0742</name>
</gene>
<dbReference type="Gene3D" id="3.40.640.10">
    <property type="entry name" value="Type I PLP-dependent aspartate aminotransferase-like (Major domain)"/>
    <property type="match status" value="2"/>
</dbReference>
<dbReference type="GO" id="GO:0008483">
    <property type="term" value="F:transaminase activity"/>
    <property type="evidence" value="ECO:0007669"/>
    <property type="project" value="TreeGrafter"/>
</dbReference>
<sequence>MSPRILLSAPDVGATEERAIVAALRSGWVAPLGPDVDAFERELAARVGVAHGVALSSGTAALHLGLLALGVRPGDRVVTSSMTFAATANAIAYVGALPVFVDSDPATGNLDVALLAEAMATLEREGTPARAIVPVDLLGRIPDHDAIEAIAARHGARVLVDAAESLGSTRDGRPAGSWGDASIVSFNGNKVMTTSGGGMLLTDDRAIADRVRHLATQARMPVEHYEHEEVGYNYRLSNLLAALGRAQLQRLDAMIARRRAIRARYRAVVAGIDGLTLLGDDRDGDNAWLTAVLVDPDAALVDADAVRRALDSRGIETRPLWKPMHLQPAFADARAFTTGASETLFRTGIALPSGSALDDASIDRVVEALRAAVAPRSCRRPIGSDFPLDVAISAAPPRRRPWSTTTVMVETGRQAIAAIAMVLERSGANRIAVPAFLCDSMLAPFQSRGWHIVDYPVLDDLSPDLPVARRMAETGRVDAVLVMRYFGAAPTFAELSDVAAIRAAGVAVLADETHLPFSMNQWGADFAYASLRKVLPTTDGAYLHMPAGTEAPMLRRARETGRYAAMASFDSRRGITQHSRIMLDASMALIERDAAPRRMSRRGRSLLDTLDLDAIAERRIANARVLADALDDVGIATAVPVGSLEVPSHLPVRVADPVGVQAALARAEVYCPIHWPRPKGFATQEEWPDDLLSLPVDHRYDHVDMLRIAAELQRVSLDLVGVTR</sequence>
<accession>A0A1G8B8I7</accession>
<dbReference type="CDD" id="cd00616">
    <property type="entry name" value="AHBA_syn"/>
    <property type="match status" value="1"/>
</dbReference>
<reference evidence="4" key="1">
    <citation type="submission" date="2016-10" db="EMBL/GenBank/DDBJ databases">
        <authorList>
            <person name="Varghese N."/>
            <person name="Submissions S."/>
        </authorList>
    </citation>
    <scope>NUCLEOTIDE SEQUENCE [LARGE SCALE GENOMIC DNA]</scope>
    <source>
        <strain evidence="4">DSM 22002</strain>
    </source>
</reference>
<dbReference type="STRING" id="399736.SAMN04489720_0742"/>
<protein>
    <submittedName>
        <fullName evidence="3">dTDP-4-amino-4,6-dideoxygalactose transaminase</fullName>
    </submittedName>
</protein>
<dbReference type="SUPFAM" id="SSF53383">
    <property type="entry name" value="PLP-dependent transferases"/>
    <property type="match status" value="2"/>
</dbReference>
<evidence type="ECO:0000256" key="1">
    <source>
        <dbReference type="ARBA" id="ARBA00001933"/>
    </source>
</evidence>
<dbReference type="Proteomes" id="UP000198822">
    <property type="component" value="Chromosome I"/>
</dbReference>
<dbReference type="Gene3D" id="3.90.1150.10">
    <property type="entry name" value="Aspartate Aminotransferase, domain 1"/>
    <property type="match status" value="1"/>
</dbReference>
<proteinExistence type="inferred from homology"/>
<evidence type="ECO:0000313" key="4">
    <source>
        <dbReference type="Proteomes" id="UP000198822"/>
    </source>
</evidence>
<comment type="similarity">
    <text evidence="2">Belongs to the DegT/DnrJ/EryC1 family.</text>
</comment>
<dbReference type="PANTHER" id="PTHR30244">
    <property type="entry name" value="TRANSAMINASE"/>
    <property type="match status" value="1"/>
</dbReference>
<dbReference type="PANTHER" id="PTHR30244:SF34">
    <property type="entry name" value="DTDP-4-AMINO-4,6-DIDEOXYGALACTOSE TRANSAMINASE"/>
    <property type="match status" value="1"/>
</dbReference>